<accession>A0A1G1ZTG7</accession>
<dbReference type="PANTHER" id="PTHR42866">
    <property type="entry name" value="3-DEOXY-MANNO-OCTULOSONATE CYTIDYLYLTRANSFERASE"/>
    <property type="match status" value="1"/>
</dbReference>
<name>A0A1G1ZTG7_9BACT</name>
<comment type="caution">
    <text evidence="1">The sequence shown here is derived from an EMBL/GenBank/DDBJ whole genome shotgun (WGS) entry which is preliminary data.</text>
</comment>
<protein>
    <recommendedName>
        <fullName evidence="3">Acylneuraminate cytidylyltransferase</fullName>
    </recommendedName>
</protein>
<gene>
    <name evidence="1" type="ORF">A3H63_02290</name>
</gene>
<dbReference type="Proteomes" id="UP000176284">
    <property type="component" value="Unassembled WGS sequence"/>
</dbReference>
<dbReference type="Pfam" id="PF02348">
    <property type="entry name" value="CTP_transf_3"/>
    <property type="match status" value="1"/>
</dbReference>
<organism evidence="1 2">
    <name type="scientific">Candidatus Harrisonbacteria bacterium RIFCSPLOWO2_02_FULL_45_10c</name>
    <dbReference type="NCBI Taxonomy" id="1798410"/>
    <lineage>
        <taxon>Bacteria</taxon>
        <taxon>Candidatus Harrisoniibacteriota</taxon>
    </lineage>
</organism>
<dbReference type="AlphaFoldDB" id="A0A1G1ZTG7"/>
<dbReference type="InterPro" id="IPR029044">
    <property type="entry name" value="Nucleotide-diphossugar_trans"/>
</dbReference>
<dbReference type="EMBL" id="MHJM01000025">
    <property type="protein sequence ID" value="OGY67426.1"/>
    <property type="molecule type" value="Genomic_DNA"/>
</dbReference>
<dbReference type="PANTHER" id="PTHR42866:SF1">
    <property type="entry name" value="SPORE COAT POLYSACCHARIDE BIOSYNTHESIS PROTEIN SPSF"/>
    <property type="match status" value="1"/>
</dbReference>
<evidence type="ECO:0000313" key="2">
    <source>
        <dbReference type="Proteomes" id="UP000176284"/>
    </source>
</evidence>
<dbReference type="STRING" id="1798410.A3H63_02290"/>
<dbReference type="InterPro" id="IPR003329">
    <property type="entry name" value="Cytidylyl_trans"/>
</dbReference>
<dbReference type="CDD" id="cd02518">
    <property type="entry name" value="GT2_SpsF"/>
    <property type="match status" value="1"/>
</dbReference>
<evidence type="ECO:0000313" key="1">
    <source>
        <dbReference type="EMBL" id="OGY67426.1"/>
    </source>
</evidence>
<dbReference type="Gene3D" id="3.90.550.10">
    <property type="entry name" value="Spore Coat Polysaccharide Biosynthesis Protein SpsA, Chain A"/>
    <property type="match status" value="1"/>
</dbReference>
<proteinExistence type="predicted"/>
<sequence length="246" mass="28380">MIAIIIQARMGSTRLPGKIMKDLAGHPVLWHVVERCRKSKKANQVIVATTANPEDDLVEQWCRGNKVPYYRGSSENVLERYYQTAKKYGADAVVRITSDCPLIDPQVIDWNIEAFQKEGCDYLSNFDPGSRTFPIGLETEVFPFSVLEKAYQNASEEYEKEHVTPYIWENKRGEFSIGNKVIAPFEYRRTYRIGLDYPEDFLVLERIYKKFYAEGNIIHIPKVLEFLDGHPEIVAINAHCKQKLAK</sequence>
<dbReference type="GO" id="GO:0005829">
    <property type="term" value="C:cytosol"/>
    <property type="evidence" value="ECO:0007669"/>
    <property type="project" value="TreeGrafter"/>
</dbReference>
<evidence type="ECO:0008006" key="3">
    <source>
        <dbReference type="Google" id="ProtNLM"/>
    </source>
</evidence>
<dbReference type="SUPFAM" id="SSF53448">
    <property type="entry name" value="Nucleotide-diphospho-sugar transferases"/>
    <property type="match status" value="1"/>
</dbReference>
<reference evidence="1 2" key="1">
    <citation type="journal article" date="2016" name="Nat. Commun.">
        <title>Thousands of microbial genomes shed light on interconnected biogeochemical processes in an aquifer system.</title>
        <authorList>
            <person name="Anantharaman K."/>
            <person name="Brown C.T."/>
            <person name="Hug L.A."/>
            <person name="Sharon I."/>
            <person name="Castelle C.J."/>
            <person name="Probst A.J."/>
            <person name="Thomas B.C."/>
            <person name="Singh A."/>
            <person name="Wilkins M.J."/>
            <person name="Karaoz U."/>
            <person name="Brodie E.L."/>
            <person name="Williams K.H."/>
            <person name="Hubbard S.S."/>
            <person name="Banfield J.F."/>
        </authorList>
    </citation>
    <scope>NUCLEOTIDE SEQUENCE [LARGE SCALE GENOMIC DNA]</scope>
</reference>